<dbReference type="SUPFAM" id="SSF48576">
    <property type="entry name" value="Terpenoid synthases"/>
    <property type="match status" value="1"/>
</dbReference>
<protein>
    <recommendedName>
        <fullName evidence="6">Terpene synthase</fullName>
        <ecNumber evidence="6">4.2.3.-</ecNumber>
    </recommendedName>
</protein>
<dbReference type="GO" id="GO:0010333">
    <property type="term" value="F:terpene synthase activity"/>
    <property type="evidence" value="ECO:0007669"/>
    <property type="project" value="InterPro"/>
</dbReference>
<evidence type="ECO:0000256" key="3">
    <source>
        <dbReference type="ARBA" id="ARBA00022723"/>
    </source>
</evidence>
<keyword evidence="5 6" id="KW-0456">Lyase</keyword>
<dbReference type="SFLD" id="SFLDS00005">
    <property type="entry name" value="Isoprenoid_Synthase_Type_I"/>
    <property type="match status" value="1"/>
</dbReference>
<keyword evidence="7" id="KW-0472">Membrane</keyword>
<proteinExistence type="inferred from homology"/>
<keyword evidence="7" id="KW-0812">Transmembrane</keyword>
<reference evidence="8 9" key="1">
    <citation type="submission" date="2014-04" db="EMBL/GenBank/DDBJ databases">
        <authorList>
            <consortium name="DOE Joint Genome Institute"/>
            <person name="Kuo A."/>
            <person name="Girlanda M."/>
            <person name="Perotto S."/>
            <person name="Kohler A."/>
            <person name="Nagy L.G."/>
            <person name="Floudas D."/>
            <person name="Copeland A."/>
            <person name="Barry K.W."/>
            <person name="Cichocki N."/>
            <person name="Veneault-Fourrey C."/>
            <person name="LaButti K."/>
            <person name="Lindquist E.A."/>
            <person name="Lipzen A."/>
            <person name="Lundell T."/>
            <person name="Morin E."/>
            <person name="Murat C."/>
            <person name="Sun H."/>
            <person name="Tunlid A."/>
            <person name="Henrissat B."/>
            <person name="Grigoriev I.V."/>
            <person name="Hibbett D.S."/>
            <person name="Martin F."/>
            <person name="Nordberg H.P."/>
            <person name="Cantor M.N."/>
            <person name="Hua S.X."/>
        </authorList>
    </citation>
    <scope>NUCLEOTIDE SEQUENCE [LARGE SCALE GENOMIC DNA]</scope>
    <source>
        <strain evidence="8 9">MUT 4182</strain>
    </source>
</reference>
<evidence type="ECO:0000256" key="6">
    <source>
        <dbReference type="RuleBase" id="RU366034"/>
    </source>
</evidence>
<dbReference type="Pfam" id="PF19086">
    <property type="entry name" value="Terpene_syn_C_2"/>
    <property type="match status" value="1"/>
</dbReference>
<dbReference type="Proteomes" id="UP000054248">
    <property type="component" value="Unassembled WGS sequence"/>
</dbReference>
<sequence>MTPSTFRLPDLEKSSPFPLRHNLHHEPSASISNEWIANYGIHSNKAHRIGFESCAFGLLVSYCYPHAEKERFRVLCDFINSLFAFDDLMDEEHLVRDVRGTKAVMDIAMNALWHPETYQTDFRVGQSIQDFWARAIKMGCAPGTQRRFLEYMDHYCCAVLEQVTNRSKNLIMDVESFTRMRRDTGALKICFVMGEFGLGLNLPDEVFEHPLIQTMENCSNDIVVLANDVYSWNIEQAQGHTANIITVLMNQKDIPVQEAMDIVGQEVQKRFQLYSLSKSQLPSWGTEVDKGVQAYATVLEDWAIGSIRWSLESKRYFTKSAPYDKETLEVKILPKEQKTATDLRTAKVKYSNVSKAALVWGSIWLGWLFFTGIVVLHLAPHLIPSRSPVFSS</sequence>
<reference evidence="9" key="2">
    <citation type="submission" date="2015-01" db="EMBL/GenBank/DDBJ databases">
        <title>Evolutionary Origins and Diversification of the Mycorrhizal Mutualists.</title>
        <authorList>
            <consortium name="DOE Joint Genome Institute"/>
            <consortium name="Mycorrhizal Genomics Consortium"/>
            <person name="Kohler A."/>
            <person name="Kuo A."/>
            <person name="Nagy L.G."/>
            <person name="Floudas D."/>
            <person name="Copeland A."/>
            <person name="Barry K.W."/>
            <person name="Cichocki N."/>
            <person name="Veneault-Fourrey C."/>
            <person name="LaButti K."/>
            <person name="Lindquist E.A."/>
            <person name="Lipzen A."/>
            <person name="Lundell T."/>
            <person name="Morin E."/>
            <person name="Murat C."/>
            <person name="Riley R."/>
            <person name="Ohm R."/>
            <person name="Sun H."/>
            <person name="Tunlid A."/>
            <person name="Henrissat B."/>
            <person name="Grigoriev I.V."/>
            <person name="Hibbett D.S."/>
            <person name="Martin F."/>
        </authorList>
    </citation>
    <scope>NUCLEOTIDE SEQUENCE [LARGE SCALE GENOMIC DNA]</scope>
    <source>
        <strain evidence="9">MUT 4182</strain>
    </source>
</reference>
<dbReference type="OrthoDB" id="2861623at2759"/>
<dbReference type="Gene3D" id="1.10.600.10">
    <property type="entry name" value="Farnesyl Diphosphate Synthase"/>
    <property type="match status" value="1"/>
</dbReference>
<comment type="similarity">
    <text evidence="2 6">Belongs to the terpene synthase family.</text>
</comment>
<organism evidence="8 9">
    <name type="scientific">Tulasnella calospora MUT 4182</name>
    <dbReference type="NCBI Taxonomy" id="1051891"/>
    <lineage>
        <taxon>Eukaryota</taxon>
        <taxon>Fungi</taxon>
        <taxon>Dikarya</taxon>
        <taxon>Basidiomycota</taxon>
        <taxon>Agaricomycotina</taxon>
        <taxon>Agaricomycetes</taxon>
        <taxon>Cantharellales</taxon>
        <taxon>Tulasnellaceae</taxon>
        <taxon>Tulasnella</taxon>
    </lineage>
</organism>
<evidence type="ECO:0000313" key="8">
    <source>
        <dbReference type="EMBL" id="KIO29159.1"/>
    </source>
</evidence>
<dbReference type="GO" id="GO:0008299">
    <property type="term" value="P:isoprenoid biosynthetic process"/>
    <property type="evidence" value="ECO:0007669"/>
    <property type="project" value="UniProtKB-ARBA"/>
</dbReference>
<dbReference type="PANTHER" id="PTHR35201">
    <property type="entry name" value="TERPENE SYNTHASE"/>
    <property type="match status" value="1"/>
</dbReference>
<dbReference type="InterPro" id="IPR008949">
    <property type="entry name" value="Isoprenoid_synthase_dom_sf"/>
</dbReference>
<evidence type="ECO:0000256" key="4">
    <source>
        <dbReference type="ARBA" id="ARBA00022842"/>
    </source>
</evidence>
<keyword evidence="3 6" id="KW-0479">Metal-binding</keyword>
<dbReference type="HOGENOM" id="CLU_042538_2_1_1"/>
<name>A0A0C3QPD1_9AGAM</name>
<accession>A0A0C3QPD1</accession>
<gene>
    <name evidence="8" type="ORF">M407DRAFT_70959</name>
</gene>
<comment type="cofactor">
    <cofactor evidence="1 6">
        <name>Mg(2+)</name>
        <dbReference type="ChEBI" id="CHEBI:18420"/>
    </cofactor>
</comment>
<dbReference type="GO" id="GO:0046872">
    <property type="term" value="F:metal ion binding"/>
    <property type="evidence" value="ECO:0007669"/>
    <property type="project" value="UniProtKB-KW"/>
</dbReference>
<dbReference type="STRING" id="1051891.A0A0C3QPD1"/>
<dbReference type="SFLD" id="SFLDG01020">
    <property type="entry name" value="Terpene_Cyclase_Like_2"/>
    <property type="match status" value="1"/>
</dbReference>
<keyword evidence="9" id="KW-1185">Reference proteome</keyword>
<feature type="transmembrane region" description="Helical" evidence="7">
    <location>
        <begin position="357"/>
        <end position="379"/>
    </location>
</feature>
<keyword evidence="4 6" id="KW-0460">Magnesium</keyword>
<dbReference type="AlphaFoldDB" id="A0A0C3QPD1"/>
<dbReference type="EMBL" id="KN822986">
    <property type="protein sequence ID" value="KIO29159.1"/>
    <property type="molecule type" value="Genomic_DNA"/>
</dbReference>
<evidence type="ECO:0000256" key="1">
    <source>
        <dbReference type="ARBA" id="ARBA00001946"/>
    </source>
</evidence>
<evidence type="ECO:0000256" key="7">
    <source>
        <dbReference type="SAM" id="Phobius"/>
    </source>
</evidence>
<evidence type="ECO:0000256" key="5">
    <source>
        <dbReference type="ARBA" id="ARBA00023239"/>
    </source>
</evidence>
<evidence type="ECO:0000313" key="9">
    <source>
        <dbReference type="Proteomes" id="UP000054248"/>
    </source>
</evidence>
<keyword evidence="7" id="KW-1133">Transmembrane helix</keyword>
<dbReference type="EC" id="4.2.3.-" evidence="6"/>
<evidence type="ECO:0000256" key="2">
    <source>
        <dbReference type="ARBA" id="ARBA00006333"/>
    </source>
</evidence>
<dbReference type="PANTHER" id="PTHR35201:SF4">
    <property type="entry name" value="BETA-PINACENE SYNTHASE-RELATED"/>
    <property type="match status" value="1"/>
</dbReference>
<dbReference type="InterPro" id="IPR034686">
    <property type="entry name" value="Terpene_cyclase-like_2"/>
</dbReference>